<name>A0A0H3ZTC6_VIBSP</name>
<dbReference type="Pfam" id="PF08988">
    <property type="entry name" value="T3SS_needle_E"/>
    <property type="match status" value="1"/>
</dbReference>
<evidence type="ECO:0000313" key="1">
    <source>
        <dbReference type="EMBL" id="AKN39530.1"/>
    </source>
</evidence>
<accession>A0A0H3ZTC6</accession>
<reference evidence="1" key="1">
    <citation type="journal article" date="2015" name="MBio">
        <title>Eco-Evolutionary Dynamics of Episomes among Ecologically Cohesive Bacterial Populations.</title>
        <authorList>
            <person name="Xue H."/>
            <person name="Cordero O.X."/>
            <person name="Camas F.M."/>
            <person name="Trimble W."/>
            <person name="Meyer F."/>
            <person name="Guglielmini J."/>
            <person name="Rocha E.P."/>
            <person name="Polz M.F."/>
        </authorList>
    </citation>
    <scope>NUCLEOTIDE SEQUENCE</scope>
    <source>
        <strain evidence="1">FF_172</strain>
    </source>
</reference>
<sequence length="72" mass="8261">MKIPMTNLEQLLQGDSGEQEREALILKFDQAQSAVKRQLDLGCSPKEYLLLQKQYEAYQAALTVIETFKDNK</sequence>
<dbReference type="NCBIfam" id="TIGR02501">
    <property type="entry name" value="type_III_yscE"/>
    <property type="match status" value="1"/>
</dbReference>
<proteinExistence type="predicted"/>
<organism evidence="1">
    <name type="scientific">Vibrio splendidus</name>
    <dbReference type="NCBI Taxonomy" id="29497"/>
    <lineage>
        <taxon>Bacteria</taxon>
        <taxon>Pseudomonadati</taxon>
        <taxon>Pseudomonadota</taxon>
        <taxon>Gammaproteobacteria</taxon>
        <taxon>Vibrionales</taxon>
        <taxon>Vibrionaceae</taxon>
        <taxon>Vibrio</taxon>
    </lineage>
</organism>
<dbReference type="AlphaFoldDB" id="A0A0H3ZTC6"/>
<dbReference type="InterPro" id="IPR012671">
    <property type="entry name" value="T3SS_PscE/YscE"/>
</dbReference>
<dbReference type="EMBL" id="KP795651">
    <property type="protein sequence ID" value="AKN39530.1"/>
    <property type="molecule type" value="Genomic_DNA"/>
</dbReference>
<protein>
    <submittedName>
        <fullName evidence="1">Type III secretion protein (YscE)</fullName>
    </submittedName>
</protein>
<dbReference type="Gene3D" id="1.20.5.420">
    <property type="entry name" value="Immunoglobulin FC, subunit C"/>
    <property type="match status" value="1"/>
</dbReference>